<dbReference type="Pfam" id="PF25597">
    <property type="entry name" value="SH3_retrovirus"/>
    <property type="match status" value="1"/>
</dbReference>
<dbReference type="InterPro" id="IPR001584">
    <property type="entry name" value="Integrase_cat-core"/>
</dbReference>
<feature type="compositionally biased region" description="Basic and acidic residues" evidence="1">
    <location>
        <begin position="191"/>
        <end position="209"/>
    </location>
</feature>
<dbReference type="CDD" id="cd09272">
    <property type="entry name" value="RNase_HI_RT_Ty1"/>
    <property type="match status" value="1"/>
</dbReference>
<comment type="caution">
    <text evidence="3">The sequence shown here is derived from an EMBL/GenBank/DDBJ whole genome shotgun (WGS) entry which is preliminary data.</text>
</comment>
<feature type="compositionally biased region" description="Low complexity" evidence="1">
    <location>
        <begin position="868"/>
        <end position="878"/>
    </location>
</feature>
<feature type="compositionally biased region" description="Pro residues" evidence="1">
    <location>
        <begin position="858"/>
        <end position="867"/>
    </location>
</feature>
<dbReference type="GO" id="GO:0003676">
    <property type="term" value="F:nucleic acid binding"/>
    <property type="evidence" value="ECO:0007669"/>
    <property type="project" value="InterPro"/>
</dbReference>
<evidence type="ECO:0000256" key="1">
    <source>
        <dbReference type="SAM" id="MobiDB-lite"/>
    </source>
</evidence>
<feature type="domain" description="Integrase catalytic" evidence="2">
    <location>
        <begin position="1"/>
        <end position="84"/>
    </location>
</feature>
<dbReference type="SUPFAM" id="SSF56672">
    <property type="entry name" value="DNA/RNA polymerases"/>
    <property type="match status" value="1"/>
</dbReference>
<evidence type="ECO:0000313" key="3">
    <source>
        <dbReference type="EMBL" id="GEZ15427.1"/>
    </source>
</evidence>
<dbReference type="AlphaFoldDB" id="A0A699I5E8"/>
<dbReference type="InterPro" id="IPR013103">
    <property type="entry name" value="RVT_2"/>
</dbReference>
<dbReference type="Pfam" id="PF07727">
    <property type="entry name" value="RVT_2"/>
    <property type="match status" value="1"/>
</dbReference>
<dbReference type="InterPro" id="IPR057670">
    <property type="entry name" value="SH3_retrovirus"/>
</dbReference>
<dbReference type="EMBL" id="BKCJ010246557">
    <property type="protein sequence ID" value="GEZ15427.1"/>
    <property type="molecule type" value="Genomic_DNA"/>
</dbReference>
<protein>
    <submittedName>
        <fullName evidence="3">Putative ribonuclease H-like domain-containing protein</fullName>
    </submittedName>
</protein>
<sequence>LKGIKREFSVPRTPQQNGIAERKNKTLIEAAKTMLADSLLPIPFWAEAVNTACYVQNRVFMRPFGCPMTILNTLDPLGKFEGKVDKGFLVGYYVNSKAFRVFNSRTRIVQETLHVNFLENKPNVVGIGPTWLFDIDNLTRTMNYQPVTVGNQSNPNAGFQEEIDAENIGEKATQQYMLFPVWSTGSLNSSNKEEDATFDGKEHDAEKPESVVNLSPSSSARSGEQDDMTKKKDKGKSSIEYFTGNRYFNVDFEDYSEDSSNNVSAAGPIPNTWKSLLQDASQTPEMLEREDIAYSDHENVGAEANFNNLETSITEELLQFKMQKVWILVDLPHSKRAIGTKWVYRYKKDERGIVIRNKARLVAQGHTQEEGIDYKEVFALVARIEAIRLFLAYASFMGFMVYQMDVKSTFLYKTIEEKVYVCQPPGFKDPDYPNKIYKVVKALYGLHQAPRAWYETLANYLLENSFHRGQIDQTLFIKKQKGDILLVKSASTPTDTEKPLLKDPDGEDVDVHIYRSMICSLMYLTSSRSDIMFAVCACARFYVNPKASHLHAVKRIFRYLKGKLHLGLWYPKDSPFDLVAYSDRDYAGASLDRKSTTGGCQFLGCRLISWQFKKQIVIATSSTEAEYVAGATCCAQVLWIQNQMLDYGKTTTGKEISNPFVAGSLPKTTLSPLIHVRLQALVDKKKVVVIEAAIRDALHLDDAEGIDCLPNEEIFTTLARMGYEKPSTKLTFYKAFFSSQWKFLIHTILESMSAKRTSWNEFSSAMVSAVICLSTGDLSTHFTKYISPTLIQKVFANMRRVGKGCSGVETPLFKGMLVVREPEEQCDTEEQGNDDNDAEEPVTAVLKNDVENQSIQLPTPPTLPPQKPQDIPSTSQAQSPPPQPQSLTPAQTQGADFPMSLLQEVLDAYATLARRVV</sequence>
<name>A0A699I5E8_TANCI</name>
<dbReference type="PROSITE" id="PS50994">
    <property type="entry name" value="INTEGRASE"/>
    <property type="match status" value="1"/>
</dbReference>
<feature type="region of interest" description="Disordered" evidence="1">
    <location>
        <begin position="188"/>
        <end position="236"/>
    </location>
</feature>
<dbReference type="InterPro" id="IPR036397">
    <property type="entry name" value="RNaseH_sf"/>
</dbReference>
<evidence type="ECO:0000259" key="2">
    <source>
        <dbReference type="PROSITE" id="PS50994"/>
    </source>
</evidence>
<organism evidence="3">
    <name type="scientific">Tanacetum cinerariifolium</name>
    <name type="common">Dalmatian daisy</name>
    <name type="synonym">Chrysanthemum cinerariifolium</name>
    <dbReference type="NCBI Taxonomy" id="118510"/>
    <lineage>
        <taxon>Eukaryota</taxon>
        <taxon>Viridiplantae</taxon>
        <taxon>Streptophyta</taxon>
        <taxon>Embryophyta</taxon>
        <taxon>Tracheophyta</taxon>
        <taxon>Spermatophyta</taxon>
        <taxon>Magnoliopsida</taxon>
        <taxon>eudicotyledons</taxon>
        <taxon>Gunneridae</taxon>
        <taxon>Pentapetalae</taxon>
        <taxon>asterids</taxon>
        <taxon>campanulids</taxon>
        <taxon>Asterales</taxon>
        <taxon>Asteraceae</taxon>
        <taxon>Asteroideae</taxon>
        <taxon>Anthemideae</taxon>
        <taxon>Anthemidinae</taxon>
        <taxon>Tanacetum</taxon>
    </lineage>
</organism>
<gene>
    <name evidence="3" type="ORF">Tci_487400</name>
</gene>
<dbReference type="SUPFAM" id="SSF53098">
    <property type="entry name" value="Ribonuclease H-like"/>
    <property type="match status" value="1"/>
</dbReference>
<dbReference type="InterPro" id="IPR043502">
    <property type="entry name" value="DNA/RNA_pol_sf"/>
</dbReference>
<dbReference type="InterPro" id="IPR012337">
    <property type="entry name" value="RNaseH-like_sf"/>
</dbReference>
<dbReference type="GO" id="GO:0015074">
    <property type="term" value="P:DNA integration"/>
    <property type="evidence" value="ECO:0007669"/>
    <property type="project" value="InterPro"/>
</dbReference>
<proteinExistence type="predicted"/>
<reference evidence="3" key="1">
    <citation type="journal article" date="2019" name="Sci. Rep.">
        <title>Draft genome of Tanacetum cinerariifolium, the natural source of mosquito coil.</title>
        <authorList>
            <person name="Yamashiro T."/>
            <person name="Shiraishi A."/>
            <person name="Satake H."/>
            <person name="Nakayama K."/>
        </authorList>
    </citation>
    <scope>NUCLEOTIDE SEQUENCE</scope>
</reference>
<feature type="compositionally biased region" description="Polar residues" evidence="1">
    <location>
        <begin position="212"/>
        <end position="222"/>
    </location>
</feature>
<dbReference type="PANTHER" id="PTHR11439">
    <property type="entry name" value="GAG-POL-RELATED RETROTRANSPOSON"/>
    <property type="match status" value="1"/>
</dbReference>
<feature type="region of interest" description="Disordered" evidence="1">
    <location>
        <begin position="851"/>
        <end position="896"/>
    </location>
</feature>
<dbReference type="PANTHER" id="PTHR11439:SF495">
    <property type="entry name" value="REVERSE TRANSCRIPTASE, RNA-DEPENDENT DNA POLYMERASE-RELATED"/>
    <property type="match status" value="1"/>
</dbReference>
<feature type="non-terminal residue" evidence="3">
    <location>
        <position position="1"/>
    </location>
</feature>
<dbReference type="Gene3D" id="3.30.420.10">
    <property type="entry name" value="Ribonuclease H-like superfamily/Ribonuclease H"/>
    <property type="match status" value="1"/>
</dbReference>
<accession>A0A699I5E8</accession>